<gene>
    <name evidence="5" type="primary">LOC111592205</name>
</gene>
<feature type="signal peptide" evidence="2">
    <location>
        <begin position="1"/>
        <end position="21"/>
    </location>
</feature>
<feature type="compositionally biased region" description="Polar residues" evidence="1">
    <location>
        <begin position="442"/>
        <end position="453"/>
    </location>
</feature>
<dbReference type="PROSITE" id="PS50041">
    <property type="entry name" value="C_TYPE_LECTIN_2"/>
    <property type="match status" value="1"/>
</dbReference>
<proteinExistence type="predicted"/>
<dbReference type="CDD" id="cd00037">
    <property type="entry name" value="CLECT"/>
    <property type="match status" value="1"/>
</dbReference>
<dbReference type="Gene3D" id="3.10.100.10">
    <property type="entry name" value="Mannose-Binding Protein A, subunit A"/>
    <property type="match status" value="1"/>
</dbReference>
<dbReference type="SMART" id="SM00034">
    <property type="entry name" value="CLECT"/>
    <property type="match status" value="1"/>
</dbReference>
<dbReference type="Proteomes" id="UP000504633">
    <property type="component" value="Unplaced"/>
</dbReference>
<feature type="region of interest" description="Disordered" evidence="1">
    <location>
        <begin position="182"/>
        <end position="453"/>
    </location>
</feature>
<dbReference type="InterPro" id="IPR016187">
    <property type="entry name" value="CTDL_fold"/>
</dbReference>
<feature type="compositionally biased region" description="Low complexity" evidence="1">
    <location>
        <begin position="380"/>
        <end position="397"/>
    </location>
</feature>
<feature type="compositionally biased region" description="Polar residues" evidence="1">
    <location>
        <begin position="203"/>
        <end position="212"/>
    </location>
</feature>
<dbReference type="KEGG" id="dhe:111592205"/>
<feature type="compositionally biased region" description="Acidic residues" evidence="1">
    <location>
        <begin position="223"/>
        <end position="234"/>
    </location>
</feature>
<sequence>MRLLQIVILTLIIVYPDDVLSSRGARQKPNKKPDNGPCGKRYLRQINGKCYYFAGKKMNWFGAQNNCLRKSLNLADLATEEDFNAIIKFLRSRGNMEDYWFGGNDLQVEGRFTYISTGRQVRYLGGTETIEPTHRANLDDCLEVRLRANGTTVTDDNCLEEQYFVCQENELKCAQPVEEVVGSQHHSHEHLHHFHHDAEKQENTGNATVTESLESDSRPTDNSDSEEATSEESYEETHRPGQSEEEPTEAAQSDEATNTSEETPEVENETTGGKDESTEESVEVTHEVTETTHAAAEADSPTEAGQPAEADSPTEAGQPGEADSPTEASQTGEAGAPTEAGQTGEAGAPTEAGQTGEAGAPTEAGQTGEADAPTPAETSAPGEEGQAEEAPATEAPTEAPPPPEDENAGDAPVEGRAPKAVPAAIDVKNTKSVGVKEASQKLLDNNASESPTGIDISTATVLTAAPALQITPNPNEFV</sequence>
<organism evidence="4 5">
    <name type="scientific">Drosophila hydei</name>
    <name type="common">Fruit fly</name>
    <dbReference type="NCBI Taxonomy" id="7224"/>
    <lineage>
        <taxon>Eukaryota</taxon>
        <taxon>Metazoa</taxon>
        <taxon>Ecdysozoa</taxon>
        <taxon>Arthropoda</taxon>
        <taxon>Hexapoda</taxon>
        <taxon>Insecta</taxon>
        <taxon>Pterygota</taxon>
        <taxon>Neoptera</taxon>
        <taxon>Endopterygota</taxon>
        <taxon>Diptera</taxon>
        <taxon>Brachycera</taxon>
        <taxon>Muscomorpha</taxon>
        <taxon>Ephydroidea</taxon>
        <taxon>Drosophilidae</taxon>
        <taxon>Drosophila</taxon>
    </lineage>
</organism>
<evidence type="ECO:0000256" key="2">
    <source>
        <dbReference type="SAM" id="SignalP"/>
    </source>
</evidence>
<evidence type="ECO:0000256" key="1">
    <source>
        <dbReference type="SAM" id="MobiDB-lite"/>
    </source>
</evidence>
<dbReference type="GeneID" id="111592205"/>
<keyword evidence="2" id="KW-0732">Signal</keyword>
<dbReference type="AlphaFoldDB" id="A0A6J1L147"/>
<evidence type="ECO:0000259" key="3">
    <source>
        <dbReference type="PROSITE" id="PS50041"/>
    </source>
</evidence>
<dbReference type="Pfam" id="PF00059">
    <property type="entry name" value="Lectin_C"/>
    <property type="match status" value="1"/>
</dbReference>
<dbReference type="OMA" id="QANDIHQ"/>
<protein>
    <submittedName>
        <fullName evidence="5">Neurofilament heavy polypeptide</fullName>
    </submittedName>
</protein>
<evidence type="ECO:0000313" key="4">
    <source>
        <dbReference type="Proteomes" id="UP000504633"/>
    </source>
</evidence>
<name>A0A6J1L147_DROHY</name>
<evidence type="ECO:0000313" key="5">
    <source>
        <dbReference type="RefSeq" id="XP_023160040.2"/>
    </source>
</evidence>
<dbReference type="SUPFAM" id="SSF56436">
    <property type="entry name" value="C-type lectin-like"/>
    <property type="match status" value="1"/>
</dbReference>
<accession>A0A6J1L147</accession>
<keyword evidence="4" id="KW-1185">Reference proteome</keyword>
<feature type="compositionally biased region" description="Polar residues" evidence="1">
    <location>
        <begin position="250"/>
        <end position="261"/>
    </location>
</feature>
<feature type="domain" description="C-type lectin" evidence="3">
    <location>
        <begin position="46"/>
        <end position="167"/>
    </location>
</feature>
<dbReference type="RefSeq" id="XP_023160040.2">
    <property type="nucleotide sequence ID" value="XM_023304272.2"/>
</dbReference>
<reference evidence="5" key="1">
    <citation type="submission" date="2025-08" db="UniProtKB">
        <authorList>
            <consortium name="RefSeq"/>
        </authorList>
    </citation>
    <scope>IDENTIFICATION</scope>
    <source>
        <strain evidence="5">15085-1641.00</strain>
        <tissue evidence="5">Whole body</tissue>
    </source>
</reference>
<dbReference type="InterPro" id="IPR016186">
    <property type="entry name" value="C-type_lectin-like/link_sf"/>
</dbReference>
<feature type="chain" id="PRO_5026706877" evidence="2">
    <location>
        <begin position="22"/>
        <end position="478"/>
    </location>
</feature>
<dbReference type="InterPro" id="IPR001304">
    <property type="entry name" value="C-type_lectin-like"/>
</dbReference>
<dbReference type="OrthoDB" id="441660at2759"/>
<feature type="compositionally biased region" description="Basic residues" evidence="1">
    <location>
        <begin position="185"/>
        <end position="195"/>
    </location>
</feature>